<sequence>MTAALQELGSLFFNLGNHSLKETLKTISSPVWKLHLFNVHDEKQWILILAVKMEMKIRSTTRIVEGMDKRGDKCKVEDWIAALKPIYFKASLVKLVVIVSVLTEEEFHNYEVAKDSGFA</sequence>
<name>A0AAP0IZV6_9MAGN</name>
<dbReference type="EMBL" id="JBBNAG010000006">
    <property type="protein sequence ID" value="KAK9124992.1"/>
    <property type="molecule type" value="Genomic_DNA"/>
</dbReference>
<dbReference type="AlphaFoldDB" id="A0AAP0IZV6"/>
<organism evidence="1 2">
    <name type="scientific">Stephania cephalantha</name>
    <dbReference type="NCBI Taxonomy" id="152367"/>
    <lineage>
        <taxon>Eukaryota</taxon>
        <taxon>Viridiplantae</taxon>
        <taxon>Streptophyta</taxon>
        <taxon>Embryophyta</taxon>
        <taxon>Tracheophyta</taxon>
        <taxon>Spermatophyta</taxon>
        <taxon>Magnoliopsida</taxon>
        <taxon>Ranunculales</taxon>
        <taxon>Menispermaceae</taxon>
        <taxon>Menispermoideae</taxon>
        <taxon>Cissampelideae</taxon>
        <taxon>Stephania</taxon>
    </lineage>
</organism>
<proteinExistence type="predicted"/>
<evidence type="ECO:0000313" key="2">
    <source>
        <dbReference type="Proteomes" id="UP001419268"/>
    </source>
</evidence>
<evidence type="ECO:0000313" key="1">
    <source>
        <dbReference type="EMBL" id="KAK9124992.1"/>
    </source>
</evidence>
<reference evidence="1 2" key="1">
    <citation type="submission" date="2024-01" db="EMBL/GenBank/DDBJ databases">
        <title>Genome assemblies of Stephania.</title>
        <authorList>
            <person name="Yang L."/>
        </authorList>
    </citation>
    <scope>NUCLEOTIDE SEQUENCE [LARGE SCALE GENOMIC DNA]</scope>
    <source>
        <strain evidence="1">JXDWG</strain>
        <tissue evidence="1">Leaf</tissue>
    </source>
</reference>
<accession>A0AAP0IZV6</accession>
<comment type="caution">
    <text evidence="1">The sequence shown here is derived from an EMBL/GenBank/DDBJ whole genome shotgun (WGS) entry which is preliminary data.</text>
</comment>
<protein>
    <submittedName>
        <fullName evidence="1">Uncharacterized protein</fullName>
    </submittedName>
</protein>
<keyword evidence="2" id="KW-1185">Reference proteome</keyword>
<dbReference type="Proteomes" id="UP001419268">
    <property type="component" value="Unassembled WGS sequence"/>
</dbReference>
<gene>
    <name evidence="1" type="ORF">Scep_013838</name>
</gene>